<dbReference type="GO" id="GO:0004348">
    <property type="term" value="F:glucosylceramidase activity"/>
    <property type="evidence" value="ECO:0007669"/>
    <property type="project" value="UniProtKB-EC"/>
</dbReference>
<dbReference type="PANTHER" id="PTHR11069:SF23">
    <property type="entry name" value="LYSOSOMAL ACID GLUCOSYLCERAMIDASE"/>
    <property type="match status" value="1"/>
</dbReference>
<keyword evidence="6" id="KW-0746">Sphingolipid metabolism</keyword>
<sequence>MEDVSGEANDLEGDTGWDLIGEASLEPFTVSKRLSGLGSLMGSPLLGGSCLPSLDGEELSFIKVLISFSTDPHPELFSGDTDGDDDSLILKVEAILSGDLDGECGDVGSWSSDILVRCQARSFGHDSVVCVCNATHCDLPGPSPDPTPDRYTVITSTRSGLRFHTTTPHLVDSPTPGGVMLKVATLSPQQTMTGFGSSFTDAATITTHNLSPEAQDHLIRSYFGPEGLEYDLVRVPIAGTDFSTRPYSYMDDHHHQDLDDFALSTEDIEHKLPLLRRALEISERPLRVLASPWSPPAWMKTNGKLINNGQLLPDMWHQWALYLVRFLQEYEAAGVTVWGITTQNHPFTDQVAWNSCFWTPENKRDWLKLHLGPTLKEAGLQHLRVLVGDDTRNNIDVFRIFSWFLEQAELYAINIIQTSNHHVTGWIDWNFALNTEGGPNWAESPTDAPIIIDAEKDEFYKQPMYYAMGHFSKYVPAGSVAVPSWIETDPTGGETTLIEKDIHTAAFIHPNCHLVVVILNRGEDEHVVNYLTDLGNYVSVKVSARSIQTLLVAREERQHVHPTYKYTYEAQQDSEHC</sequence>
<dbReference type="GO" id="GO:0006680">
    <property type="term" value="P:glucosylceramide catabolic process"/>
    <property type="evidence" value="ECO:0007669"/>
    <property type="project" value="TreeGrafter"/>
</dbReference>
<feature type="domain" description="Glycosyl hydrolase family 30 TIM-barrel" evidence="7">
    <location>
        <begin position="193"/>
        <end position="395"/>
    </location>
</feature>
<evidence type="ECO:0000259" key="8">
    <source>
        <dbReference type="Pfam" id="PF17189"/>
    </source>
</evidence>
<organism evidence="9 10">
    <name type="scientific">Petrolisthes cinctipes</name>
    <name type="common">Flat porcelain crab</name>
    <dbReference type="NCBI Taxonomy" id="88211"/>
    <lineage>
        <taxon>Eukaryota</taxon>
        <taxon>Metazoa</taxon>
        <taxon>Ecdysozoa</taxon>
        <taxon>Arthropoda</taxon>
        <taxon>Crustacea</taxon>
        <taxon>Multicrustacea</taxon>
        <taxon>Malacostraca</taxon>
        <taxon>Eumalacostraca</taxon>
        <taxon>Eucarida</taxon>
        <taxon>Decapoda</taxon>
        <taxon>Pleocyemata</taxon>
        <taxon>Anomura</taxon>
        <taxon>Galatheoidea</taxon>
        <taxon>Porcellanidae</taxon>
        <taxon>Petrolisthes</taxon>
    </lineage>
</organism>
<keyword evidence="10" id="KW-1185">Reference proteome</keyword>
<evidence type="ECO:0000256" key="2">
    <source>
        <dbReference type="ARBA" id="ARBA00005382"/>
    </source>
</evidence>
<keyword evidence="6" id="KW-0326">Glycosidase</keyword>
<dbReference type="PANTHER" id="PTHR11069">
    <property type="entry name" value="GLUCOSYLCERAMIDASE"/>
    <property type="match status" value="1"/>
</dbReference>
<dbReference type="Proteomes" id="UP001286313">
    <property type="component" value="Unassembled WGS sequence"/>
</dbReference>
<dbReference type="InterPro" id="IPR033453">
    <property type="entry name" value="Glyco_hydro_30_TIM-barrel"/>
</dbReference>
<reference evidence="9" key="1">
    <citation type="submission" date="2023-10" db="EMBL/GenBank/DDBJ databases">
        <title>Genome assemblies of two species of porcelain crab, Petrolisthes cinctipes and Petrolisthes manimaculis (Anomura: Porcellanidae).</title>
        <authorList>
            <person name="Angst P."/>
        </authorList>
    </citation>
    <scope>NUCLEOTIDE SEQUENCE</scope>
    <source>
        <strain evidence="9">PB745_01</strain>
        <tissue evidence="9">Gill</tissue>
    </source>
</reference>
<dbReference type="PRINTS" id="PR00843">
    <property type="entry name" value="GLHYDRLASE30"/>
</dbReference>
<protein>
    <recommendedName>
        <fullName evidence="3 6">Glucosylceramidase</fullName>
        <ecNumber evidence="3 6">3.2.1.45</ecNumber>
    </recommendedName>
</protein>
<feature type="domain" description="Glycosyl hydrolase family 30 TIM-barrel" evidence="7">
    <location>
        <begin position="406"/>
        <end position="475"/>
    </location>
</feature>
<dbReference type="EC" id="3.2.1.45" evidence="3 6"/>
<dbReference type="Pfam" id="PF17189">
    <property type="entry name" value="Glyco_hydro_30C"/>
    <property type="match status" value="1"/>
</dbReference>
<gene>
    <name evidence="9" type="ORF">Pcinc_004247</name>
</gene>
<dbReference type="AlphaFoldDB" id="A0AAE1GHN0"/>
<name>A0AAE1GHN0_PETCI</name>
<comment type="caution">
    <text evidence="9">The sequence shown here is derived from an EMBL/GenBank/DDBJ whole genome shotgun (WGS) entry which is preliminary data.</text>
</comment>
<dbReference type="Gene3D" id="2.60.40.1180">
    <property type="entry name" value="Golgi alpha-mannosidase II"/>
    <property type="match status" value="1"/>
</dbReference>
<dbReference type="InterPro" id="IPR033452">
    <property type="entry name" value="GH30_C"/>
</dbReference>
<keyword evidence="5 6" id="KW-0378">Hydrolase</keyword>
<evidence type="ECO:0000256" key="4">
    <source>
        <dbReference type="ARBA" id="ARBA00022729"/>
    </source>
</evidence>
<dbReference type="InterPro" id="IPR013780">
    <property type="entry name" value="Glyco_hydro_b"/>
</dbReference>
<comment type="similarity">
    <text evidence="2 6">Belongs to the glycosyl hydrolase 30 family.</text>
</comment>
<evidence type="ECO:0000313" key="10">
    <source>
        <dbReference type="Proteomes" id="UP001286313"/>
    </source>
</evidence>
<evidence type="ECO:0000256" key="6">
    <source>
        <dbReference type="RuleBase" id="RU361188"/>
    </source>
</evidence>
<keyword evidence="6" id="KW-0443">Lipid metabolism</keyword>
<evidence type="ECO:0000256" key="3">
    <source>
        <dbReference type="ARBA" id="ARBA00012658"/>
    </source>
</evidence>
<evidence type="ECO:0000259" key="7">
    <source>
        <dbReference type="Pfam" id="PF02055"/>
    </source>
</evidence>
<dbReference type="Pfam" id="PF02055">
    <property type="entry name" value="Glyco_hydro_30"/>
    <property type="match status" value="2"/>
</dbReference>
<dbReference type="Gene3D" id="3.20.20.80">
    <property type="entry name" value="Glycosidases"/>
    <property type="match status" value="2"/>
</dbReference>
<proteinExistence type="inferred from homology"/>
<feature type="domain" description="Glycosyl hydrolase family 30 beta sandwich" evidence="8">
    <location>
        <begin position="500"/>
        <end position="550"/>
    </location>
</feature>
<dbReference type="GO" id="GO:0016020">
    <property type="term" value="C:membrane"/>
    <property type="evidence" value="ECO:0007669"/>
    <property type="project" value="GOC"/>
</dbReference>
<dbReference type="EMBL" id="JAWQEG010000298">
    <property type="protein sequence ID" value="KAK3891889.1"/>
    <property type="molecule type" value="Genomic_DNA"/>
</dbReference>
<keyword evidence="4" id="KW-0732">Signal</keyword>
<evidence type="ECO:0000256" key="1">
    <source>
        <dbReference type="ARBA" id="ARBA00001013"/>
    </source>
</evidence>
<accession>A0AAE1GHN0</accession>
<dbReference type="InterPro" id="IPR017853">
    <property type="entry name" value="GH"/>
</dbReference>
<dbReference type="SUPFAM" id="SSF51445">
    <property type="entry name" value="(Trans)glycosidases"/>
    <property type="match status" value="2"/>
</dbReference>
<dbReference type="SUPFAM" id="SSF51011">
    <property type="entry name" value="Glycosyl hydrolase domain"/>
    <property type="match status" value="1"/>
</dbReference>
<evidence type="ECO:0000256" key="5">
    <source>
        <dbReference type="ARBA" id="ARBA00022801"/>
    </source>
</evidence>
<dbReference type="InterPro" id="IPR001139">
    <property type="entry name" value="Glyco_hydro_30"/>
</dbReference>
<comment type="catalytic activity">
    <reaction evidence="1">
        <text>a beta-D-glucosyl-(1&lt;-&gt;1')-N-acylsphing-4-enine + H2O = an N-acylsphing-4-enine + D-glucose</text>
        <dbReference type="Rhea" id="RHEA:13269"/>
        <dbReference type="ChEBI" id="CHEBI:4167"/>
        <dbReference type="ChEBI" id="CHEBI:15377"/>
        <dbReference type="ChEBI" id="CHEBI:22801"/>
        <dbReference type="ChEBI" id="CHEBI:52639"/>
        <dbReference type="EC" id="3.2.1.45"/>
    </reaction>
    <physiologicalReaction direction="left-to-right" evidence="1">
        <dbReference type="Rhea" id="RHEA:13270"/>
    </physiologicalReaction>
</comment>
<evidence type="ECO:0000313" key="9">
    <source>
        <dbReference type="EMBL" id="KAK3891889.1"/>
    </source>
</evidence>